<evidence type="ECO:0000256" key="2">
    <source>
        <dbReference type="SAM" id="MobiDB-lite"/>
    </source>
</evidence>
<dbReference type="InterPro" id="IPR051339">
    <property type="entry name" value="DnaJ_subfamily_B"/>
</dbReference>
<feature type="compositionally biased region" description="Low complexity" evidence="2">
    <location>
        <begin position="114"/>
        <end position="131"/>
    </location>
</feature>
<dbReference type="CDD" id="cd06257">
    <property type="entry name" value="DnaJ"/>
    <property type="match status" value="1"/>
</dbReference>
<protein>
    <submittedName>
        <fullName evidence="4">DnaJ subfamily B member 1-like</fullName>
    </submittedName>
</protein>
<sequence length="374" mass="41120">MGDSSKSQTSNWYNVLGIPKSASLSEICKAYKSLVMKWHPDRNPSNKTEAQAKFCSINEAYRALSLKKREEAILKDRGGGEAIVHACNGERKHKHKKKKSYDCEKANGLHISHPTLLSRTTSRTSPLASPTVTSRRNNVPPPPPFGLHSLSTGDKPTTPSTPEDLVPFSKVASRRCSTPIFFSQSAARIKPPPVQKKIECTLEELCLGCVKKIKITRDAISYSGLIVEEEEILTIQVQPGWKKGTKITFEGKGDEKPGTLPADLVFSVVEKKHQLFQRDGDDLELALEVPLVQALTGCTTPIPLLGGGQMTVSIDDIIYPGYEKNVPGQGMPISNQGRRGNLRLKFLVEFPAELSNDQRVQIVNILEGCSSSFD</sequence>
<proteinExistence type="predicted"/>
<dbReference type="EMBL" id="JBEAFC010000010">
    <property type="protein sequence ID" value="KAL1539188.1"/>
    <property type="molecule type" value="Genomic_DNA"/>
</dbReference>
<dbReference type="Pfam" id="PF01556">
    <property type="entry name" value="DnaJ_C"/>
    <property type="match status" value="1"/>
</dbReference>
<keyword evidence="5" id="KW-1185">Reference proteome</keyword>
<feature type="region of interest" description="Disordered" evidence="2">
    <location>
        <begin position="114"/>
        <end position="165"/>
    </location>
</feature>
<dbReference type="AlphaFoldDB" id="A0ABD1G4Z8"/>
<gene>
    <name evidence="4" type="ORF">AAHA92_27841</name>
</gene>
<feature type="compositionally biased region" description="Polar residues" evidence="2">
    <location>
        <begin position="149"/>
        <end position="161"/>
    </location>
</feature>
<dbReference type="SMART" id="SM00271">
    <property type="entry name" value="DnaJ"/>
    <property type="match status" value="1"/>
</dbReference>
<evidence type="ECO:0000313" key="4">
    <source>
        <dbReference type="EMBL" id="KAL1539188.1"/>
    </source>
</evidence>
<dbReference type="FunFam" id="2.60.260.20:FF:000002">
    <property type="entry name" value="Dnaj homolog subfamily b member"/>
    <property type="match status" value="1"/>
</dbReference>
<dbReference type="CDD" id="cd10747">
    <property type="entry name" value="DnaJ_C"/>
    <property type="match status" value="1"/>
</dbReference>
<dbReference type="InterPro" id="IPR001623">
    <property type="entry name" value="DnaJ_domain"/>
</dbReference>
<evidence type="ECO:0000313" key="5">
    <source>
        <dbReference type="Proteomes" id="UP001567538"/>
    </source>
</evidence>
<evidence type="ECO:0000256" key="1">
    <source>
        <dbReference type="ARBA" id="ARBA00023186"/>
    </source>
</evidence>
<dbReference type="SUPFAM" id="SSF49493">
    <property type="entry name" value="HSP40/DnaJ peptide-binding domain"/>
    <property type="match status" value="2"/>
</dbReference>
<dbReference type="PANTHER" id="PTHR24078">
    <property type="entry name" value="DNAJ HOMOLOG SUBFAMILY C MEMBER"/>
    <property type="match status" value="1"/>
</dbReference>
<dbReference type="PROSITE" id="PS50076">
    <property type="entry name" value="DNAJ_2"/>
    <property type="match status" value="1"/>
</dbReference>
<dbReference type="PRINTS" id="PR00625">
    <property type="entry name" value="JDOMAIN"/>
</dbReference>
<dbReference type="SUPFAM" id="SSF46565">
    <property type="entry name" value="Chaperone J-domain"/>
    <property type="match status" value="1"/>
</dbReference>
<dbReference type="Gene3D" id="2.60.260.20">
    <property type="entry name" value="Urease metallochaperone UreE, N-terminal domain"/>
    <property type="match status" value="2"/>
</dbReference>
<keyword evidence="1" id="KW-0143">Chaperone</keyword>
<dbReference type="Pfam" id="PF00226">
    <property type="entry name" value="DnaJ"/>
    <property type="match status" value="1"/>
</dbReference>
<dbReference type="InterPro" id="IPR002939">
    <property type="entry name" value="DnaJ_C"/>
</dbReference>
<comment type="caution">
    <text evidence="4">The sequence shown here is derived from an EMBL/GenBank/DDBJ whole genome shotgun (WGS) entry which is preliminary data.</text>
</comment>
<dbReference type="InterPro" id="IPR008971">
    <property type="entry name" value="HSP40/DnaJ_pept-bd"/>
</dbReference>
<reference evidence="4 5" key="1">
    <citation type="submission" date="2024-06" db="EMBL/GenBank/DDBJ databases">
        <title>A chromosome level genome sequence of Diviner's sage (Salvia divinorum).</title>
        <authorList>
            <person name="Ford S.A."/>
            <person name="Ro D.-K."/>
            <person name="Ness R.W."/>
            <person name="Phillips M.A."/>
        </authorList>
    </citation>
    <scope>NUCLEOTIDE SEQUENCE [LARGE SCALE GENOMIC DNA]</scope>
    <source>
        <strain evidence="4">SAF-2024a</strain>
        <tissue evidence="4">Leaf</tissue>
    </source>
</reference>
<evidence type="ECO:0000259" key="3">
    <source>
        <dbReference type="PROSITE" id="PS50076"/>
    </source>
</evidence>
<organism evidence="4 5">
    <name type="scientific">Salvia divinorum</name>
    <name type="common">Maria pastora</name>
    <name type="synonym">Diviner's sage</name>
    <dbReference type="NCBI Taxonomy" id="28513"/>
    <lineage>
        <taxon>Eukaryota</taxon>
        <taxon>Viridiplantae</taxon>
        <taxon>Streptophyta</taxon>
        <taxon>Embryophyta</taxon>
        <taxon>Tracheophyta</taxon>
        <taxon>Spermatophyta</taxon>
        <taxon>Magnoliopsida</taxon>
        <taxon>eudicotyledons</taxon>
        <taxon>Gunneridae</taxon>
        <taxon>Pentapetalae</taxon>
        <taxon>asterids</taxon>
        <taxon>lamiids</taxon>
        <taxon>Lamiales</taxon>
        <taxon>Lamiaceae</taxon>
        <taxon>Nepetoideae</taxon>
        <taxon>Mentheae</taxon>
        <taxon>Salviinae</taxon>
        <taxon>Salvia</taxon>
        <taxon>Salvia subgen. Calosphace</taxon>
    </lineage>
</organism>
<name>A0ABD1G4Z8_SALDI</name>
<dbReference type="PANTHER" id="PTHR24078:SF522">
    <property type="entry name" value="DNAJ CHAPERONE C-TERMINAL DOMAIN-CONTAINING PROTEIN"/>
    <property type="match status" value="1"/>
</dbReference>
<feature type="domain" description="J" evidence="3">
    <location>
        <begin position="11"/>
        <end position="79"/>
    </location>
</feature>
<dbReference type="Gene3D" id="1.10.287.110">
    <property type="entry name" value="DnaJ domain"/>
    <property type="match status" value="1"/>
</dbReference>
<accession>A0ABD1G4Z8</accession>
<dbReference type="Proteomes" id="UP001567538">
    <property type="component" value="Unassembled WGS sequence"/>
</dbReference>
<dbReference type="FunFam" id="2.60.260.20:FF:000006">
    <property type="entry name" value="DnaJ subfamily B member 13"/>
    <property type="match status" value="1"/>
</dbReference>
<dbReference type="InterPro" id="IPR036869">
    <property type="entry name" value="J_dom_sf"/>
</dbReference>